<evidence type="ECO:0000256" key="16">
    <source>
        <dbReference type="NCBIfam" id="TIGR00110"/>
    </source>
</evidence>
<dbReference type="GO" id="GO:0009082">
    <property type="term" value="P:branched-chain amino acid biosynthetic process"/>
    <property type="evidence" value="ECO:0007669"/>
    <property type="project" value="UniProtKB-UniRule"/>
</dbReference>
<dbReference type="FunFam" id="3.50.30.80:FF:000001">
    <property type="entry name" value="Dihydroxy-acid dehydratase"/>
    <property type="match status" value="1"/>
</dbReference>
<comment type="cofactor">
    <cofactor evidence="15">
        <name>[2Fe-2S] cluster</name>
        <dbReference type="ChEBI" id="CHEBI:190135"/>
    </cofactor>
</comment>
<dbReference type="NCBIfam" id="NF002068">
    <property type="entry name" value="PRK00911.1"/>
    <property type="match status" value="1"/>
</dbReference>
<dbReference type="SUPFAM" id="SSF143975">
    <property type="entry name" value="IlvD/EDD N-terminal domain-like"/>
    <property type="match status" value="1"/>
</dbReference>
<proteinExistence type="inferred from homology"/>
<dbReference type="GO" id="GO:0051537">
    <property type="term" value="F:2 iron, 2 sulfur cluster binding"/>
    <property type="evidence" value="ECO:0007669"/>
    <property type="project" value="UniProtKB-KW"/>
</dbReference>
<dbReference type="InterPro" id="IPR004404">
    <property type="entry name" value="DihydroxyA_deHydtase"/>
</dbReference>
<keyword evidence="4" id="KW-0001">2Fe-2S</keyword>
<protein>
    <recommendedName>
        <fullName evidence="14 16">Dihydroxy-acid dehydratase</fullName>
        <ecNumber evidence="14 16">4.2.1.9</ecNumber>
    </recommendedName>
</protein>
<comment type="catalytic activity">
    <reaction evidence="11">
        <text>(2R)-2,3-dihydroxy-3-methylbutanoate = 3-methyl-2-oxobutanoate + H2O</text>
        <dbReference type="Rhea" id="RHEA:24809"/>
        <dbReference type="ChEBI" id="CHEBI:11851"/>
        <dbReference type="ChEBI" id="CHEBI:15377"/>
        <dbReference type="ChEBI" id="CHEBI:49072"/>
        <dbReference type="EC" id="4.2.1.9"/>
    </reaction>
    <physiologicalReaction direction="left-to-right" evidence="11">
        <dbReference type="Rhea" id="RHEA:24810"/>
    </physiologicalReaction>
</comment>
<feature type="domain" description="Dihydroxy-acid/6-phosphogluconate dehydratase N-terminal" evidence="17">
    <location>
        <begin position="38"/>
        <end position="352"/>
    </location>
</feature>
<dbReference type="InterPro" id="IPR042096">
    <property type="entry name" value="Dihydro-acid_dehy_C"/>
</dbReference>
<dbReference type="Proteomes" id="UP001161580">
    <property type="component" value="Unassembled WGS sequence"/>
</dbReference>
<dbReference type="NCBIfam" id="TIGR00110">
    <property type="entry name" value="ilvD"/>
    <property type="match status" value="1"/>
</dbReference>
<dbReference type="GO" id="GO:0004160">
    <property type="term" value="F:dihydroxy-acid dehydratase activity"/>
    <property type="evidence" value="ECO:0007669"/>
    <property type="project" value="UniProtKB-UniRule"/>
</dbReference>
<keyword evidence="10" id="KW-0100">Branched-chain amino acid biosynthesis</keyword>
<keyword evidence="3" id="KW-0028">Amino-acid biosynthesis</keyword>
<dbReference type="InterPro" id="IPR050165">
    <property type="entry name" value="DHAD_IlvD/Edd"/>
</dbReference>
<feature type="domain" description="Dihydroxy-acid/6-phosphogluconate dehydratase C-terminal" evidence="18">
    <location>
        <begin position="363"/>
        <end position="554"/>
    </location>
</feature>
<dbReference type="GO" id="GO:0008652">
    <property type="term" value="P:amino acid biosynthetic process"/>
    <property type="evidence" value="ECO:0007669"/>
    <property type="project" value="UniProtKB-KW"/>
</dbReference>
<dbReference type="GO" id="GO:0046872">
    <property type="term" value="F:metal ion binding"/>
    <property type="evidence" value="ECO:0007669"/>
    <property type="project" value="UniProtKB-KW"/>
</dbReference>
<evidence type="ECO:0000256" key="13">
    <source>
        <dbReference type="ARBA" id="ARBA00029437"/>
    </source>
</evidence>
<keyword evidence="5" id="KW-0479">Metal-binding</keyword>
<evidence type="ECO:0000256" key="1">
    <source>
        <dbReference type="ARBA" id="ARBA00001946"/>
    </source>
</evidence>
<evidence type="ECO:0000256" key="14">
    <source>
        <dbReference type="ARBA" id="ARBA00029490"/>
    </source>
</evidence>
<dbReference type="RefSeq" id="WP_311787048.1">
    <property type="nucleotide sequence ID" value="NZ_JALDYY010000007.1"/>
</dbReference>
<dbReference type="PANTHER" id="PTHR21000">
    <property type="entry name" value="DIHYDROXY-ACID DEHYDRATASE DAD"/>
    <property type="match status" value="1"/>
</dbReference>
<dbReference type="InterPro" id="IPR000581">
    <property type="entry name" value="ILV_EDD_N"/>
</dbReference>
<dbReference type="Pfam" id="PF24877">
    <property type="entry name" value="ILV_EDD_C"/>
    <property type="match status" value="1"/>
</dbReference>
<evidence type="ECO:0000256" key="7">
    <source>
        <dbReference type="ARBA" id="ARBA00023004"/>
    </source>
</evidence>
<dbReference type="PANTHER" id="PTHR21000:SF5">
    <property type="entry name" value="DIHYDROXY-ACID DEHYDRATASE, MITOCHONDRIAL"/>
    <property type="match status" value="1"/>
</dbReference>
<evidence type="ECO:0000256" key="9">
    <source>
        <dbReference type="ARBA" id="ARBA00023239"/>
    </source>
</evidence>
<name>A0AAE3U2S1_9HYPH</name>
<evidence type="ECO:0000259" key="18">
    <source>
        <dbReference type="Pfam" id="PF24877"/>
    </source>
</evidence>
<evidence type="ECO:0000256" key="4">
    <source>
        <dbReference type="ARBA" id="ARBA00022714"/>
    </source>
</evidence>
<dbReference type="SUPFAM" id="SSF52016">
    <property type="entry name" value="LeuD/IlvD-like"/>
    <property type="match status" value="1"/>
</dbReference>
<evidence type="ECO:0000256" key="10">
    <source>
        <dbReference type="ARBA" id="ARBA00023304"/>
    </source>
</evidence>
<dbReference type="InterPro" id="IPR020558">
    <property type="entry name" value="DiOHA_6PGluconate_deHydtase_CS"/>
</dbReference>
<dbReference type="AlphaFoldDB" id="A0AAE3U2S1"/>
<evidence type="ECO:0000256" key="12">
    <source>
        <dbReference type="ARBA" id="ARBA00029436"/>
    </source>
</evidence>
<dbReference type="EMBL" id="JALDYZ010000014">
    <property type="protein sequence ID" value="MDI7924414.1"/>
    <property type="molecule type" value="Genomic_DNA"/>
</dbReference>
<accession>A0AAE3U2S1</accession>
<evidence type="ECO:0000313" key="20">
    <source>
        <dbReference type="Proteomes" id="UP001161580"/>
    </source>
</evidence>
<gene>
    <name evidence="19" type="primary">ilvD</name>
    <name evidence="19" type="ORF">MRS75_20325</name>
</gene>
<comment type="pathway">
    <text evidence="12">Amino-acid biosynthesis; L-valine biosynthesis; L-valine from pyruvate: step 3/4.</text>
</comment>
<comment type="caution">
    <text evidence="19">The sequence shown here is derived from an EMBL/GenBank/DDBJ whole genome shotgun (WGS) entry which is preliminary data.</text>
</comment>
<evidence type="ECO:0000256" key="3">
    <source>
        <dbReference type="ARBA" id="ARBA00022605"/>
    </source>
</evidence>
<evidence type="ECO:0000313" key="19">
    <source>
        <dbReference type="EMBL" id="MDI7924414.1"/>
    </source>
</evidence>
<keyword evidence="8" id="KW-0411">Iron-sulfur</keyword>
<dbReference type="InterPro" id="IPR037237">
    <property type="entry name" value="IlvD/EDD_N"/>
</dbReference>
<evidence type="ECO:0000259" key="17">
    <source>
        <dbReference type="Pfam" id="PF00920"/>
    </source>
</evidence>
<evidence type="ECO:0000256" key="11">
    <source>
        <dbReference type="ARBA" id="ARBA00029304"/>
    </source>
</evidence>
<dbReference type="Pfam" id="PF00920">
    <property type="entry name" value="ILVD_EDD_N"/>
    <property type="match status" value="1"/>
</dbReference>
<evidence type="ECO:0000256" key="5">
    <source>
        <dbReference type="ARBA" id="ARBA00022723"/>
    </source>
</evidence>
<reference evidence="19" key="1">
    <citation type="submission" date="2022-03" db="EMBL/GenBank/DDBJ databases">
        <title>Fererhizobium litorale gen. nov., sp. nov., isolated from sandy sediments of the Sea of Japan seashore.</title>
        <authorList>
            <person name="Romanenko L."/>
            <person name="Kurilenko V."/>
            <person name="Otstavnykh N."/>
            <person name="Svetashev V."/>
            <person name="Tekutyeva L."/>
            <person name="Isaeva M."/>
            <person name="Mikhailov V."/>
        </authorList>
    </citation>
    <scope>NUCLEOTIDE SEQUENCE</scope>
    <source>
        <strain evidence="19">KMM 9576</strain>
    </source>
</reference>
<organism evidence="19 20">
    <name type="scientific">Ferirhizobium litorale</name>
    <dbReference type="NCBI Taxonomy" id="2927786"/>
    <lineage>
        <taxon>Bacteria</taxon>
        <taxon>Pseudomonadati</taxon>
        <taxon>Pseudomonadota</taxon>
        <taxon>Alphaproteobacteria</taxon>
        <taxon>Hyphomicrobiales</taxon>
        <taxon>Rhizobiaceae</taxon>
        <taxon>Ferirhizobium</taxon>
    </lineage>
</organism>
<evidence type="ECO:0000256" key="6">
    <source>
        <dbReference type="ARBA" id="ARBA00022842"/>
    </source>
</evidence>
<dbReference type="PROSITE" id="PS00887">
    <property type="entry name" value="ILVD_EDD_2"/>
    <property type="match status" value="1"/>
</dbReference>
<dbReference type="InterPro" id="IPR056740">
    <property type="entry name" value="ILV_EDD_C"/>
</dbReference>
<dbReference type="Gene3D" id="3.50.30.80">
    <property type="entry name" value="IlvD/EDD C-terminal domain-like"/>
    <property type="match status" value="1"/>
</dbReference>
<sequence length="559" mass="60027">MTPNTKQRRSQKQFTGIERSLQRAWAKGAGLIDEEFERPMIAVVNTYQDFSPENFHLRQVADAVKAGVRMAGGTPCEFNTFHVTDSETFASVGMRYVLPSRDVVADMIELMVEGHRFDGMVLIGSGDKVMPGMVMAAARLDLPAIMIYGGPTPVGRYRGRKVFLETVYDGVGEHLRGELSREDLKGLEDNHFPFSGACDTATSGNTAGIYTEALGLTLPHSGTLPAGSNYQLRAAKYTGMRIMDLVREDIRPSAILTKRAFENAMRVGMAVGGSTNMVLHFMAMAKEAGVDVSFETWDSLSRTTPTLVKLAPSGPWGITELNEAGGVPAVLKALGDLIERDVATASGKSAGEIVDEALIENPEIIHTRDNPVEAEGSLFILKGTLAPGGAVVKASGVAKAMWNTTLRARVFEDEESAIDALRAGEVQAGTCIIIRNEGTKGGPGMREMLGATSALMGAGLGETCALVTDGRFSGATHGPAIGYVTPEAARGGVIAIVRDGDEIHIDLAERKLDLHVAEAELKNRWQAYVAPEPRVKRGYLKFYSEHVAPASEGAVMPRF</sequence>
<comment type="cofactor">
    <cofactor evidence="1">
        <name>Mg(2+)</name>
        <dbReference type="ChEBI" id="CHEBI:18420"/>
    </cofactor>
</comment>
<keyword evidence="9 19" id="KW-0456">Lyase</keyword>
<evidence type="ECO:0000256" key="2">
    <source>
        <dbReference type="ARBA" id="ARBA00006486"/>
    </source>
</evidence>
<keyword evidence="20" id="KW-1185">Reference proteome</keyword>
<evidence type="ECO:0000256" key="8">
    <source>
        <dbReference type="ARBA" id="ARBA00023014"/>
    </source>
</evidence>
<keyword evidence="7" id="KW-0408">Iron</keyword>
<keyword evidence="6" id="KW-0460">Magnesium</keyword>
<evidence type="ECO:0000256" key="15">
    <source>
        <dbReference type="ARBA" id="ARBA00034078"/>
    </source>
</evidence>
<comment type="pathway">
    <text evidence="13">Amino-acid biosynthesis; L-isoleucine biosynthesis; L-isoleucine from 2-oxobutanoate: step 3/4.</text>
</comment>
<dbReference type="EC" id="4.2.1.9" evidence="14 16"/>
<comment type="similarity">
    <text evidence="2">Belongs to the IlvD/Edd family.</text>
</comment>